<reference evidence="1" key="2">
    <citation type="journal article" date="2021" name="PeerJ">
        <title>Extensive microbial diversity within the chicken gut microbiome revealed by metagenomics and culture.</title>
        <authorList>
            <person name="Gilroy R."/>
            <person name="Ravi A."/>
            <person name="Getino M."/>
            <person name="Pursley I."/>
            <person name="Horton D.L."/>
            <person name="Alikhan N.F."/>
            <person name="Baker D."/>
            <person name="Gharbi K."/>
            <person name="Hall N."/>
            <person name="Watson M."/>
            <person name="Adriaenssens E.M."/>
            <person name="Foster-Nyarko E."/>
            <person name="Jarju S."/>
            <person name="Secka A."/>
            <person name="Antonio M."/>
            <person name="Oren A."/>
            <person name="Chaudhuri R.R."/>
            <person name="La Ragione R."/>
            <person name="Hildebrand F."/>
            <person name="Pallen M.J."/>
        </authorList>
    </citation>
    <scope>NUCLEOTIDE SEQUENCE</scope>
    <source>
        <strain evidence="1">ChiSjej4B22-8148</strain>
    </source>
</reference>
<dbReference type="EMBL" id="DVGK01000031">
    <property type="protein sequence ID" value="HIR12773.1"/>
    <property type="molecule type" value="Genomic_DNA"/>
</dbReference>
<sequence length="201" mass="22841">MSCFSQALNLPGKSKKLAVIFPGIRYSPECPLLYYAQKLCVKEGYEILPLYYSYRQDSVLDQDLKLENFVMETQREAVRLLKDALKNPYTDIVFISKSIGTVLAGIAEKELELKPRQFLMTPLPETFPYMKGMGARGAAVLGTKDKNLSAERLELFCQKEEIPFTLYEGAGHRLEMESMDETFGILSDILKKLREFLAVSC</sequence>
<gene>
    <name evidence="1" type="ORF">IAB31_02475</name>
</gene>
<dbReference type="InterPro" id="IPR029058">
    <property type="entry name" value="AB_hydrolase_fold"/>
</dbReference>
<protein>
    <recommendedName>
        <fullName evidence="3">Alpha/beta hydrolase</fullName>
    </recommendedName>
</protein>
<accession>A0A9D1AAP5</accession>
<evidence type="ECO:0000313" key="1">
    <source>
        <dbReference type="EMBL" id="HIR12773.1"/>
    </source>
</evidence>
<organism evidence="1 2">
    <name type="scientific">Candidatus Choladousia intestinavium</name>
    <dbReference type="NCBI Taxonomy" id="2840727"/>
    <lineage>
        <taxon>Bacteria</taxon>
        <taxon>Bacillati</taxon>
        <taxon>Bacillota</taxon>
        <taxon>Clostridia</taxon>
        <taxon>Lachnospirales</taxon>
        <taxon>Lachnospiraceae</taxon>
        <taxon>Lachnospiraceae incertae sedis</taxon>
        <taxon>Candidatus Choladousia</taxon>
    </lineage>
</organism>
<reference evidence="1" key="1">
    <citation type="submission" date="2020-10" db="EMBL/GenBank/DDBJ databases">
        <authorList>
            <person name="Gilroy R."/>
        </authorList>
    </citation>
    <scope>NUCLEOTIDE SEQUENCE</scope>
    <source>
        <strain evidence="1">ChiSjej4B22-8148</strain>
    </source>
</reference>
<evidence type="ECO:0008006" key="3">
    <source>
        <dbReference type="Google" id="ProtNLM"/>
    </source>
</evidence>
<name>A0A9D1AAP5_9FIRM</name>
<dbReference type="AlphaFoldDB" id="A0A9D1AAP5"/>
<comment type="caution">
    <text evidence="1">The sequence shown here is derived from an EMBL/GenBank/DDBJ whole genome shotgun (WGS) entry which is preliminary data.</text>
</comment>
<proteinExistence type="predicted"/>
<dbReference type="SUPFAM" id="SSF53474">
    <property type="entry name" value="alpha/beta-Hydrolases"/>
    <property type="match status" value="1"/>
</dbReference>
<evidence type="ECO:0000313" key="2">
    <source>
        <dbReference type="Proteomes" id="UP000886757"/>
    </source>
</evidence>
<dbReference type="Proteomes" id="UP000886757">
    <property type="component" value="Unassembled WGS sequence"/>
</dbReference>